<evidence type="ECO:0000313" key="5">
    <source>
        <dbReference type="EMBL" id="GGO66843.1"/>
    </source>
</evidence>
<comment type="subcellular location">
    <subcellularLocation>
        <location evidence="1">Periplasm</location>
    </subcellularLocation>
</comment>
<dbReference type="Pfam" id="PF09084">
    <property type="entry name" value="NMT1"/>
    <property type="match status" value="1"/>
</dbReference>
<dbReference type="PANTHER" id="PTHR30024:SF47">
    <property type="entry name" value="TAURINE-BINDING PERIPLASMIC PROTEIN"/>
    <property type="match status" value="1"/>
</dbReference>
<dbReference type="EMBL" id="BMNH01000004">
    <property type="protein sequence ID" value="GGO66843.1"/>
    <property type="molecule type" value="Genomic_DNA"/>
</dbReference>
<dbReference type="AlphaFoldDB" id="A0A917YX48"/>
<reference evidence="5" key="1">
    <citation type="journal article" date="2014" name="Int. J. Syst. Evol. Microbiol.">
        <title>Complete genome sequence of Corynebacterium casei LMG S-19264T (=DSM 44701T), isolated from a smear-ripened cheese.</title>
        <authorList>
            <consortium name="US DOE Joint Genome Institute (JGI-PGF)"/>
            <person name="Walter F."/>
            <person name="Albersmeier A."/>
            <person name="Kalinowski J."/>
            <person name="Ruckert C."/>
        </authorList>
    </citation>
    <scope>NUCLEOTIDE SEQUENCE</scope>
    <source>
        <strain evidence="5">CGMCC 4.7368</strain>
    </source>
</reference>
<dbReference type="SUPFAM" id="SSF53850">
    <property type="entry name" value="Periplasmic binding protein-like II"/>
    <property type="match status" value="1"/>
</dbReference>
<evidence type="ECO:0000256" key="2">
    <source>
        <dbReference type="ARBA" id="ARBA00010742"/>
    </source>
</evidence>
<name>A0A917YX48_9ACTN</name>
<protein>
    <submittedName>
        <fullName evidence="5">Sulfonate ABC transporter substrate-binding protein</fullName>
    </submittedName>
</protein>
<dbReference type="Proteomes" id="UP000646523">
    <property type="component" value="Unassembled WGS sequence"/>
</dbReference>
<comment type="similarity">
    <text evidence="2">Belongs to the bacterial solute-binding protein SsuA/TauA family.</text>
</comment>
<evidence type="ECO:0000313" key="6">
    <source>
        <dbReference type="Proteomes" id="UP000646523"/>
    </source>
</evidence>
<keyword evidence="3" id="KW-0732">Signal</keyword>
<dbReference type="PANTHER" id="PTHR30024">
    <property type="entry name" value="ALIPHATIC SULFONATES-BINDING PROTEIN-RELATED"/>
    <property type="match status" value="1"/>
</dbReference>
<accession>A0A917YX48</accession>
<dbReference type="InterPro" id="IPR015168">
    <property type="entry name" value="SsuA/THI5"/>
</dbReference>
<evidence type="ECO:0000256" key="1">
    <source>
        <dbReference type="ARBA" id="ARBA00004418"/>
    </source>
</evidence>
<gene>
    <name evidence="5" type="primary">ssuA</name>
    <name evidence="5" type="ORF">GCM10012289_21830</name>
</gene>
<evidence type="ECO:0000259" key="4">
    <source>
        <dbReference type="Pfam" id="PF09084"/>
    </source>
</evidence>
<feature type="domain" description="SsuA/THI5-like" evidence="4">
    <location>
        <begin position="8"/>
        <end position="215"/>
    </location>
</feature>
<evidence type="ECO:0000256" key="3">
    <source>
        <dbReference type="ARBA" id="ARBA00022729"/>
    </source>
</evidence>
<proteinExistence type="inferred from homology"/>
<dbReference type="GO" id="GO:0042597">
    <property type="term" value="C:periplasmic space"/>
    <property type="evidence" value="ECO:0007669"/>
    <property type="project" value="UniProtKB-SubCell"/>
</dbReference>
<comment type="caution">
    <text evidence="5">The sequence shown here is derived from an EMBL/GenBank/DDBJ whole genome shotgun (WGS) entry which is preliminary data.</text>
</comment>
<reference evidence="5" key="2">
    <citation type="submission" date="2020-09" db="EMBL/GenBank/DDBJ databases">
        <authorList>
            <person name="Sun Q."/>
            <person name="Zhou Y."/>
        </authorList>
    </citation>
    <scope>NUCLEOTIDE SEQUENCE</scope>
    <source>
        <strain evidence="5">CGMCC 4.7368</strain>
    </source>
</reference>
<organism evidence="5 6">
    <name type="scientific">Nonomuraea cavernae</name>
    <dbReference type="NCBI Taxonomy" id="2045107"/>
    <lineage>
        <taxon>Bacteria</taxon>
        <taxon>Bacillati</taxon>
        <taxon>Actinomycetota</taxon>
        <taxon>Actinomycetes</taxon>
        <taxon>Streptosporangiales</taxon>
        <taxon>Streptosporangiaceae</taxon>
        <taxon>Nonomuraea</taxon>
    </lineage>
</organism>
<dbReference type="Gene3D" id="3.40.190.10">
    <property type="entry name" value="Periplasmic binding protein-like II"/>
    <property type="match status" value="2"/>
</dbReference>
<sequence>MGVVPSADSAPLYLAMAKGYFEREGLTVKATMITGGAAAIPQLKSAALDLTQADYVTALLVQQHDEDVKVIADLYQAAPGAFGLMVEADSRIGTVAGLKGKSIAVNNLFGIGMLASEATLKGAGLTKKDVKFIEVPFPEMERRLAAGVVDAAWLPEPWGTSGLRSGSLRRLADPMTGNLADLPVGGWVAAGEWRAANPATLAAFQRGIAAGQRAAGDRAEVEAVLPTYLKIDADSAAQTRLGVYPPVMATGKVMDARRLQRVADLMRDYGYLKDPLDVKNVVAG</sequence>
<keyword evidence="6" id="KW-1185">Reference proteome</keyword>